<dbReference type="OrthoDB" id="10045365at2759"/>
<dbReference type="eggNOG" id="KOG0161">
    <property type="taxonomic scope" value="Eukaryota"/>
</dbReference>
<sequence>MLRFEKSTSRLQSELDVLIIDLEKANSTAREMQKRSKQLELINIEFKSKLDKIELTVLYDASQRDIIDGSLLDIAECKKIACCENNPPRLTLKSVCCMFGLAWGQARCATQSSSSAPSATPVDGKTCTDINECDLNPGICKGGGLCVNTDGSFKCTCHPVLTLYETATRCIDQRQELCYLNYHHGICTKKLDTFLGALPAAA</sequence>
<dbReference type="EMBL" id="GL732543">
    <property type="protein sequence ID" value="EFX81554.1"/>
    <property type="molecule type" value="Genomic_DNA"/>
</dbReference>
<dbReference type="InterPro" id="IPR000742">
    <property type="entry name" value="EGF"/>
</dbReference>
<evidence type="ECO:0000256" key="4">
    <source>
        <dbReference type="SAM" id="Coils"/>
    </source>
</evidence>
<dbReference type="PROSITE" id="PS01187">
    <property type="entry name" value="EGF_CA"/>
    <property type="match status" value="1"/>
</dbReference>
<dbReference type="GO" id="GO:0005509">
    <property type="term" value="F:calcium ion binding"/>
    <property type="evidence" value="ECO:0007669"/>
    <property type="project" value="InterPro"/>
</dbReference>
<dbReference type="InterPro" id="IPR018097">
    <property type="entry name" value="EGF_Ca-bd_CS"/>
</dbReference>
<dbReference type="FunFam" id="2.10.25.10:FF:000125">
    <property type="entry name" value="Neurogenic locus notch protein-like"/>
    <property type="match status" value="1"/>
</dbReference>
<dbReference type="CDD" id="cd00054">
    <property type="entry name" value="EGF_CA"/>
    <property type="match status" value="1"/>
</dbReference>
<dbReference type="SUPFAM" id="SSF57196">
    <property type="entry name" value="EGF/Laminin"/>
    <property type="match status" value="1"/>
</dbReference>
<organism evidence="6 7">
    <name type="scientific">Daphnia pulex</name>
    <name type="common">Water flea</name>
    <dbReference type="NCBI Taxonomy" id="6669"/>
    <lineage>
        <taxon>Eukaryota</taxon>
        <taxon>Metazoa</taxon>
        <taxon>Ecdysozoa</taxon>
        <taxon>Arthropoda</taxon>
        <taxon>Crustacea</taxon>
        <taxon>Branchiopoda</taxon>
        <taxon>Diplostraca</taxon>
        <taxon>Cladocera</taxon>
        <taxon>Anomopoda</taxon>
        <taxon>Daphniidae</taxon>
        <taxon>Daphnia</taxon>
    </lineage>
</organism>
<dbReference type="Gene3D" id="2.10.25.10">
    <property type="entry name" value="Laminin"/>
    <property type="match status" value="1"/>
</dbReference>
<dbReference type="InterPro" id="IPR049883">
    <property type="entry name" value="NOTCH1_EGF-like"/>
</dbReference>
<keyword evidence="2" id="KW-1015">Disulfide bond</keyword>
<comment type="caution">
    <text evidence="3">Lacks conserved residue(s) required for the propagation of feature annotation.</text>
</comment>
<evidence type="ECO:0000256" key="1">
    <source>
        <dbReference type="ARBA" id="ARBA00022536"/>
    </source>
</evidence>
<dbReference type="InterPro" id="IPR001881">
    <property type="entry name" value="EGF-like_Ca-bd_dom"/>
</dbReference>
<dbReference type="AlphaFoldDB" id="E9GG54"/>
<keyword evidence="4" id="KW-0175">Coiled coil</keyword>
<dbReference type="eggNOG" id="KOG1217">
    <property type="taxonomic scope" value="Eukaryota"/>
</dbReference>
<keyword evidence="7" id="KW-1185">Reference proteome</keyword>
<dbReference type="SMART" id="SM00179">
    <property type="entry name" value="EGF_CA"/>
    <property type="match status" value="1"/>
</dbReference>
<dbReference type="InterPro" id="IPR000152">
    <property type="entry name" value="EGF-type_Asp/Asn_hydroxyl_site"/>
</dbReference>
<keyword evidence="1 3" id="KW-0245">EGF-like domain</keyword>
<dbReference type="Pfam" id="PF07645">
    <property type="entry name" value="EGF_CA"/>
    <property type="match status" value="1"/>
</dbReference>
<proteinExistence type="predicted"/>
<evidence type="ECO:0000259" key="5">
    <source>
        <dbReference type="PROSITE" id="PS50026"/>
    </source>
</evidence>
<evidence type="ECO:0000256" key="3">
    <source>
        <dbReference type="PROSITE-ProRule" id="PRU00076"/>
    </source>
</evidence>
<dbReference type="KEGG" id="dpx:DAPPUDRAFT_317504"/>
<protein>
    <recommendedName>
        <fullName evidence="5">EGF-like domain-containing protein</fullName>
    </recommendedName>
</protein>
<gene>
    <name evidence="6" type="ORF">DAPPUDRAFT_317504</name>
</gene>
<dbReference type="HOGENOM" id="CLU_1355875_0_0_1"/>
<feature type="domain" description="EGF-like" evidence="5">
    <location>
        <begin position="129"/>
        <end position="171"/>
    </location>
</feature>
<feature type="coiled-coil region" evidence="4">
    <location>
        <begin position="15"/>
        <end position="42"/>
    </location>
</feature>
<dbReference type="Proteomes" id="UP000000305">
    <property type="component" value="Unassembled WGS sequence"/>
</dbReference>
<evidence type="ECO:0000313" key="7">
    <source>
        <dbReference type="Proteomes" id="UP000000305"/>
    </source>
</evidence>
<evidence type="ECO:0000256" key="2">
    <source>
        <dbReference type="ARBA" id="ARBA00023157"/>
    </source>
</evidence>
<evidence type="ECO:0000313" key="6">
    <source>
        <dbReference type="EMBL" id="EFX81554.1"/>
    </source>
</evidence>
<dbReference type="PROSITE" id="PS00010">
    <property type="entry name" value="ASX_HYDROXYL"/>
    <property type="match status" value="1"/>
</dbReference>
<reference evidence="6 7" key="1">
    <citation type="journal article" date="2011" name="Science">
        <title>The ecoresponsive genome of Daphnia pulex.</title>
        <authorList>
            <person name="Colbourne J.K."/>
            <person name="Pfrender M.E."/>
            <person name="Gilbert D."/>
            <person name="Thomas W.K."/>
            <person name="Tucker A."/>
            <person name="Oakley T.H."/>
            <person name="Tokishita S."/>
            <person name="Aerts A."/>
            <person name="Arnold G.J."/>
            <person name="Basu M.K."/>
            <person name="Bauer D.J."/>
            <person name="Caceres C.E."/>
            <person name="Carmel L."/>
            <person name="Casola C."/>
            <person name="Choi J.H."/>
            <person name="Detter J.C."/>
            <person name="Dong Q."/>
            <person name="Dusheyko S."/>
            <person name="Eads B.D."/>
            <person name="Frohlich T."/>
            <person name="Geiler-Samerotte K.A."/>
            <person name="Gerlach D."/>
            <person name="Hatcher P."/>
            <person name="Jogdeo S."/>
            <person name="Krijgsveld J."/>
            <person name="Kriventseva E.V."/>
            <person name="Kultz D."/>
            <person name="Laforsch C."/>
            <person name="Lindquist E."/>
            <person name="Lopez J."/>
            <person name="Manak J.R."/>
            <person name="Muller J."/>
            <person name="Pangilinan J."/>
            <person name="Patwardhan R.P."/>
            <person name="Pitluck S."/>
            <person name="Pritham E.J."/>
            <person name="Rechtsteiner A."/>
            <person name="Rho M."/>
            <person name="Rogozin I.B."/>
            <person name="Sakarya O."/>
            <person name="Salamov A."/>
            <person name="Schaack S."/>
            <person name="Shapiro H."/>
            <person name="Shiga Y."/>
            <person name="Skalitzky C."/>
            <person name="Smith Z."/>
            <person name="Souvorov A."/>
            <person name="Sung W."/>
            <person name="Tang Z."/>
            <person name="Tsuchiya D."/>
            <person name="Tu H."/>
            <person name="Vos H."/>
            <person name="Wang M."/>
            <person name="Wolf Y.I."/>
            <person name="Yamagata H."/>
            <person name="Yamada T."/>
            <person name="Ye Y."/>
            <person name="Shaw J.R."/>
            <person name="Andrews J."/>
            <person name="Crease T.J."/>
            <person name="Tang H."/>
            <person name="Lucas S.M."/>
            <person name="Robertson H.M."/>
            <person name="Bork P."/>
            <person name="Koonin E.V."/>
            <person name="Zdobnov E.M."/>
            <person name="Grigoriev I.V."/>
            <person name="Lynch M."/>
            <person name="Boore J.L."/>
        </authorList>
    </citation>
    <scope>NUCLEOTIDE SEQUENCE [LARGE SCALE GENOMIC DNA]</scope>
</reference>
<dbReference type="InParanoid" id="E9GG54"/>
<dbReference type="STRING" id="6669.E9GG54"/>
<accession>E9GG54</accession>
<dbReference type="PROSITE" id="PS50026">
    <property type="entry name" value="EGF_3"/>
    <property type="match status" value="1"/>
</dbReference>
<name>E9GG54_DAPPU</name>